<dbReference type="SUPFAM" id="SSF51569">
    <property type="entry name" value="Aldolase"/>
    <property type="match status" value="1"/>
</dbReference>
<name>A0ABD3RH05_9STRA</name>
<evidence type="ECO:0008006" key="8">
    <source>
        <dbReference type="Google" id="ProtNLM"/>
    </source>
</evidence>
<evidence type="ECO:0000256" key="1">
    <source>
        <dbReference type="ARBA" id="ARBA00004761"/>
    </source>
</evidence>
<organism evidence="6 7">
    <name type="scientific">Cyclostephanos tholiformis</name>
    <dbReference type="NCBI Taxonomy" id="382380"/>
    <lineage>
        <taxon>Eukaryota</taxon>
        <taxon>Sar</taxon>
        <taxon>Stramenopiles</taxon>
        <taxon>Ochrophyta</taxon>
        <taxon>Bacillariophyta</taxon>
        <taxon>Coscinodiscophyceae</taxon>
        <taxon>Thalassiosirophycidae</taxon>
        <taxon>Stephanodiscales</taxon>
        <taxon>Stephanodiscaceae</taxon>
        <taxon>Cyclostephanos</taxon>
    </lineage>
</organism>
<keyword evidence="4" id="KW-0456">Lyase</keyword>
<dbReference type="GO" id="GO:0016829">
    <property type="term" value="F:lyase activity"/>
    <property type="evidence" value="ECO:0007669"/>
    <property type="project" value="UniProtKB-KW"/>
</dbReference>
<reference evidence="6 7" key="1">
    <citation type="submission" date="2024-10" db="EMBL/GenBank/DDBJ databases">
        <title>Updated reference genomes for cyclostephanoid diatoms.</title>
        <authorList>
            <person name="Roberts W.R."/>
            <person name="Alverson A.J."/>
        </authorList>
    </citation>
    <scope>NUCLEOTIDE SEQUENCE [LARGE SCALE GENOMIC DNA]</scope>
    <source>
        <strain evidence="6 7">AJA228-03</strain>
    </source>
</reference>
<evidence type="ECO:0000313" key="6">
    <source>
        <dbReference type="EMBL" id="KAL3812158.1"/>
    </source>
</evidence>
<dbReference type="PANTHER" id="PTHR30246:SF1">
    <property type="entry name" value="2-DEHYDRO-3-DEOXY-6-PHOSPHOGALACTONATE ALDOLASE-RELATED"/>
    <property type="match status" value="1"/>
</dbReference>
<evidence type="ECO:0000313" key="7">
    <source>
        <dbReference type="Proteomes" id="UP001530377"/>
    </source>
</evidence>
<comment type="subunit">
    <text evidence="3">Homotrimer.</text>
</comment>
<comment type="similarity">
    <text evidence="2">Belongs to the KHG/KDPG aldolase family.</text>
</comment>
<dbReference type="PANTHER" id="PTHR30246">
    <property type="entry name" value="2-KETO-3-DEOXY-6-PHOSPHOGLUCONATE ALDOLASE"/>
    <property type="match status" value="1"/>
</dbReference>
<keyword evidence="7" id="KW-1185">Reference proteome</keyword>
<sequence>MSLRLASNAFLRRAGCANVVPTTSTASSAAGKASTPLRCLATTPALDRAKSREDYDRVLRTFANIRACAVLRTPTSDACPKAMQACIDGGFEIVEFTLTTPDCLSHLSDFRSRYDGRVMVGCGTIMNVGDAERAVDAGAEFIITPVMLPDVIQWCAARNIVIAPGCQTPTEMVNAYRNGAPLQKLFPGVAGGPNWVKAVSSALPFLSINPTSGVDLDNAGEYLKAGAASVGLVAPLFDPVAIANGDWDQISKNAERVMANVRTVGPYVRK</sequence>
<dbReference type="Proteomes" id="UP001530377">
    <property type="component" value="Unassembled WGS sequence"/>
</dbReference>
<dbReference type="CDD" id="cd00452">
    <property type="entry name" value="KDPG_aldolase"/>
    <property type="match status" value="1"/>
</dbReference>
<dbReference type="AlphaFoldDB" id="A0ABD3RH05"/>
<gene>
    <name evidence="6" type="ORF">ACHAXA_000927</name>
</gene>
<dbReference type="Gene3D" id="3.20.20.70">
    <property type="entry name" value="Aldolase class I"/>
    <property type="match status" value="1"/>
</dbReference>
<comment type="caution">
    <text evidence="6">The sequence shown here is derived from an EMBL/GenBank/DDBJ whole genome shotgun (WGS) entry which is preliminary data.</text>
</comment>
<dbReference type="InterPro" id="IPR013785">
    <property type="entry name" value="Aldolase_TIM"/>
</dbReference>
<evidence type="ECO:0000256" key="3">
    <source>
        <dbReference type="ARBA" id="ARBA00011233"/>
    </source>
</evidence>
<evidence type="ECO:0000256" key="5">
    <source>
        <dbReference type="ARBA" id="ARBA00023277"/>
    </source>
</evidence>
<evidence type="ECO:0000256" key="2">
    <source>
        <dbReference type="ARBA" id="ARBA00006906"/>
    </source>
</evidence>
<dbReference type="InterPro" id="IPR000887">
    <property type="entry name" value="Aldlse_KDPG_KHG"/>
</dbReference>
<comment type="pathway">
    <text evidence="1">Carbohydrate acid metabolism.</text>
</comment>
<proteinExistence type="inferred from homology"/>
<dbReference type="Pfam" id="PF01081">
    <property type="entry name" value="Aldolase"/>
    <property type="match status" value="1"/>
</dbReference>
<dbReference type="EMBL" id="JALLPB020000213">
    <property type="protein sequence ID" value="KAL3812158.1"/>
    <property type="molecule type" value="Genomic_DNA"/>
</dbReference>
<protein>
    <recommendedName>
        <fullName evidence="8">2-dehydro-3-deoxy-phosphogluconate aldolase</fullName>
    </recommendedName>
</protein>
<evidence type="ECO:0000256" key="4">
    <source>
        <dbReference type="ARBA" id="ARBA00023239"/>
    </source>
</evidence>
<accession>A0ABD3RH05</accession>
<keyword evidence="5" id="KW-0119">Carbohydrate metabolism</keyword>